<name>A0A7C4LPB3_9PLAN</name>
<dbReference type="GO" id="GO:0003677">
    <property type="term" value="F:DNA binding"/>
    <property type="evidence" value="ECO:0007669"/>
    <property type="project" value="InterPro"/>
</dbReference>
<dbReference type="InterPro" id="IPR013249">
    <property type="entry name" value="RNA_pol_sigma70_r4_t2"/>
</dbReference>
<keyword evidence="2" id="KW-0805">Transcription regulation</keyword>
<comment type="caution">
    <text evidence="8">The sequence shown here is derived from an EMBL/GenBank/DDBJ whole genome shotgun (WGS) entry which is preliminary data.</text>
</comment>
<feature type="region of interest" description="Disordered" evidence="5">
    <location>
        <begin position="101"/>
        <end position="121"/>
    </location>
</feature>
<dbReference type="InterPro" id="IPR013324">
    <property type="entry name" value="RNA_pol_sigma_r3/r4-like"/>
</dbReference>
<feature type="domain" description="RNA polymerase sigma-70 region 2" evidence="6">
    <location>
        <begin position="24"/>
        <end position="89"/>
    </location>
</feature>
<dbReference type="InterPro" id="IPR007627">
    <property type="entry name" value="RNA_pol_sigma70_r2"/>
</dbReference>
<dbReference type="InterPro" id="IPR036388">
    <property type="entry name" value="WH-like_DNA-bd_sf"/>
</dbReference>
<dbReference type="GO" id="GO:0006352">
    <property type="term" value="P:DNA-templated transcription initiation"/>
    <property type="evidence" value="ECO:0007669"/>
    <property type="project" value="InterPro"/>
</dbReference>
<dbReference type="InterPro" id="IPR014284">
    <property type="entry name" value="RNA_pol_sigma-70_dom"/>
</dbReference>
<evidence type="ECO:0000256" key="5">
    <source>
        <dbReference type="SAM" id="MobiDB-lite"/>
    </source>
</evidence>
<proteinExistence type="inferred from homology"/>
<keyword evidence="3" id="KW-0731">Sigma factor</keyword>
<dbReference type="AlphaFoldDB" id="A0A7C4LPB3"/>
<dbReference type="NCBIfam" id="TIGR02937">
    <property type="entry name" value="sigma70-ECF"/>
    <property type="match status" value="1"/>
</dbReference>
<dbReference type="SUPFAM" id="SSF88659">
    <property type="entry name" value="Sigma3 and sigma4 domains of RNA polymerase sigma factors"/>
    <property type="match status" value="1"/>
</dbReference>
<dbReference type="CDD" id="cd06171">
    <property type="entry name" value="Sigma70_r4"/>
    <property type="match status" value="1"/>
</dbReference>
<evidence type="ECO:0000256" key="4">
    <source>
        <dbReference type="ARBA" id="ARBA00023163"/>
    </source>
</evidence>
<dbReference type="PANTHER" id="PTHR43133:SF53">
    <property type="entry name" value="ECF RNA POLYMERASE SIGMA-E FACTOR"/>
    <property type="match status" value="1"/>
</dbReference>
<accession>A0A7C4LPB3</accession>
<evidence type="ECO:0000313" key="8">
    <source>
        <dbReference type="EMBL" id="HGT40698.1"/>
    </source>
</evidence>
<dbReference type="Pfam" id="PF08281">
    <property type="entry name" value="Sigma70_r4_2"/>
    <property type="match status" value="1"/>
</dbReference>
<evidence type="ECO:0000259" key="7">
    <source>
        <dbReference type="Pfam" id="PF08281"/>
    </source>
</evidence>
<dbReference type="Pfam" id="PF04542">
    <property type="entry name" value="Sigma70_r2"/>
    <property type="match status" value="1"/>
</dbReference>
<reference evidence="8" key="1">
    <citation type="journal article" date="2020" name="mSystems">
        <title>Genome- and Community-Level Interaction Insights into Carbon Utilization and Element Cycling Functions of Hydrothermarchaeota in Hydrothermal Sediment.</title>
        <authorList>
            <person name="Zhou Z."/>
            <person name="Liu Y."/>
            <person name="Xu W."/>
            <person name="Pan J."/>
            <person name="Luo Z.H."/>
            <person name="Li M."/>
        </authorList>
    </citation>
    <scope>NUCLEOTIDE SEQUENCE [LARGE SCALE GENOMIC DNA]</scope>
    <source>
        <strain evidence="8">SpSt-508</strain>
    </source>
</reference>
<protein>
    <submittedName>
        <fullName evidence="8">Sigma-70 family RNA polymerase sigma factor</fullName>
    </submittedName>
</protein>
<feature type="domain" description="RNA polymerase sigma factor 70 region 4 type 2" evidence="7">
    <location>
        <begin position="127"/>
        <end position="179"/>
    </location>
</feature>
<keyword evidence="4" id="KW-0804">Transcription</keyword>
<evidence type="ECO:0000259" key="6">
    <source>
        <dbReference type="Pfam" id="PF04542"/>
    </source>
</evidence>
<dbReference type="SUPFAM" id="SSF88946">
    <property type="entry name" value="Sigma2 domain of RNA polymerase sigma factors"/>
    <property type="match status" value="1"/>
</dbReference>
<dbReference type="InterPro" id="IPR013325">
    <property type="entry name" value="RNA_pol_sigma_r2"/>
</dbReference>
<sequence>MTELEDQVLIDRCLAGQTEAFGLLVQRYQHRLYGTLVHVVGSRELARDIAQDAFLLAFEKLASFRGTSAFYSWLFRIALNAASSAHRKSPRAKQSLDALRERTGEEPTDNRASAAPEHGLEVSDRQRLVRNALAELPEEFRTALVLKELEQLKYEEIAEILNIPVGTVRSRIHRGREELRAKLLPVLKSEQ</sequence>
<evidence type="ECO:0000256" key="1">
    <source>
        <dbReference type="ARBA" id="ARBA00010641"/>
    </source>
</evidence>
<dbReference type="PANTHER" id="PTHR43133">
    <property type="entry name" value="RNA POLYMERASE ECF-TYPE SIGMA FACTO"/>
    <property type="match status" value="1"/>
</dbReference>
<organism evidence="8">
    <name type="scientific">Schlesneria paludicola</name>
    <dbReference type="NCBI Taxonomy" id="360056"/>
    <lineage>
        <taxon>Bacteria</taxon>
        <taxon>Pseudomonadati</taxon>
        <taxon>Planctomycetota</taxon>
        <taxon>Planctomycetia</taxon>
        <taxon>Planctomycetales</taxon>
        <taxon>Planctomycetaceae</taxon>
        <taxon>Schlesneria</taxon>
    </lineage>
</organism>
<dbReference type="Gene3D" id="1.10.10.10">
    <property type="entry name" value="Winged helix-like DNA-binding domain superfamily/Winged helix DNA-binding domain"/>
    <property type="match status" value="1"/>
</dbReference>
<dbReference type="EMBL" id="DSVQ01000018">
    <property type="protein sequence ID" value="HGT40698.1"/>
    <property type="molecule type" value="Genomic_DNA"/>
</dbReference>
<comment type="similarity">
    <text evidence="1">Belongs to the sigma-70 factor family. ECF subfamily.</text>
</comment>
<evidence type="ECO:0000256" key="2">
    <source>
        <dbReference type="ARBA" id="ARBA00023015"/>
    </source>
</evidence>
<evidence type="ECO:0000256" key="3">
    <source>
        <dbReference type="ARBA" id="ARBA00023082"/>
    </source>
</evidence>
<dbReference type="GO" id="GO:0016987">
    <property type="term" value="F:sigma factor activity"/>
    <property type="evidence" value="ECO:0007669"/>
    <property type="project" value="UniProtKB-KW"/>
</dbReference>
<gene>
    <name evidence="8" type="ORF">ENS64_15750</name>
</gene>
<dbReference type="Gene3D" id="1.10.1740.10">
    <property type="match status" value="1"/>
</dbReference>
<dbReference type="InterPro" id="IPR039425">
    <property type="entry name" value="RNA_pol_sigma-70-like"/>
</dbReference>